<evidence type="ECO:0000313" key="1">
    <source>
        <dbReference type="EMBL" id="GGF50713.1"/>
    </source>
</evidence>
<gene>
    <name evidence="1" type="ORF">GCM10011366_18170</name>
</gene>
<dbReference type="EMBL" id="BMEM01000002">
    <property type="protein sequence ID" value="GGF50713.1"/>
    <property type="molecule type" value="Genomic_DNA"/>
</dbReference>
<sequence length="249" mass="26690">MANSYPPGSSAERPDSWYEYVGVIDCIPPNSPDNPRLEICGFAVSYCEEYVPDSSGPRSIIYRRTVRGSGVVGGWTPLGPTCYTDSVPARSGEPATVLTDAMILEQFHRTDFALPQLLVQPPDARTLVNLPVYYELSWPEAGFAPEEIDTTTIVGHQVRIRPTLVGVTYVTGDGTTIGPTTSLGGGYPGGDITHTYTTAAQVNPSISVEYGGMVSVDGDAWRTIPGTATIDGPATPLQVLTSKNRLYDN</sequence>
<comment type="caution">
    <text evidence="1">The sequence shown here is derived from an EMBL/GenBank/DDBJ whole genome shotgun (WGS) entry which is preliminary data.</text>
</comment>
<keyword evidence="2" id="KW-1185">Reference proteome</keyword>
<proteinExistence type="predicted"/>
<dbReference type="AlphaFoldDB" id="A0A917F4X4"/>
<accession>A0A917F4X4</accession>
<organism evidence="1 2">
    <name type="scientific">Ornithinimicrobium tianjinense</name>
    <dbReference type="NCBI Taxonomy" id="1195761"/>
    <lineage>
        <taxon>Bacteria</taxon>
        <taxon>Bacillati</taxon>
        <taxon>Actinomycetota</taxon>
        <taxon>Actinomycetes</taxon>
        <taxon>Micrococcales</taxon>
        <taxon>Ornithinimicrobiaceae</taxon>
        <taxon>Ornithinimicrobium</taxon>
    </lineage>
</organism>
<dbReference type="Proteomes" id="UP000605670">
    <property type="component" value="Unassembled WGS sequence"/>
</dbReference>
<evidence type="ECO:0000313" key="2">
    <source>
        <dbReference type="Proteomes" id="UP000605670"/>
    </source>
</evidence>
<reference evidence="1" key="2">
    <citation type="submission" date="2020-09" db="EMBL/GenBank/DDBJ databases">
        <authorList>
            <person name="Sun Q."/>
            <person name="Zhou Y."/>
        </authorList>
    </citation>
    <scope>NUCLEOTIDE SEQUENCE</scope>
    <source>
        <strain evidence="1">CGMCC 1.12160</strain>
    </source>
</reference>
<dbReference type="RefSeq" id="WP_188430016.1">
    <property type="nucleotide sequence ID" value="NZ_BAABKH010000001.1"/>
</dbReference>
<protein>
    <submittedName>
        <fullName evidence="1">Uncharacterized protein</fullName>
    </submittedName>
</protein>
<name>A0A917F4X4_9MICO</name>
<reference evidence="1" key="1">
    <citation type="journal article" date="2014" name="Int. J. Syst. Evol. Microbiol.">
        <title>Complete genome sequence of Corynebacterium casei LMG S-19264T (=DSM 44701T), isolated from a smear-ripened cheese.</title>
        <authorList>
            <consortium name="US DOE Joint Genome Institute (JGI-PGF)"/>
            <person name="Walter F."/>
            <person name="Albersmeier A."/>
            <person name="Kalinowski J."/>
            <person name="Ruckert C."/>
        </authorList>
    </citation>
    <scope>NUCLEOTIDE SEQUENCE</scope>
    <source>
        <strain evidence="1">CGMCC 1.12160</strain>
    </source>
</reference>